<reference evidence="2 3" key="1">
    <citation type="submission" date="2019-06" db="EMBL/GenBank/DDBJ databases">
        <title>A chromosomal-level reference genome of Carpinus fangiana (Coryloideae, Betulaceae).</title>
        <authorList>
            <person name="Yang X."/>
            <person name="Wang Z."/>
            <person name="Zhang L."/>
            <person name="Hao G."/>
            <person name="Liu J."/>
            <person name="Yang Y."/>
        </authorList>
    </citation>
    <scope>NUCLEOTIDE SEQUENCE [LARGE SCALE GENOMIC DNA]</scope>
    <source>
        <strain evidence="2">Cfa_2016G</strain>
        <tissue evidence="2">Leaf</tissue>
    </source>
</reference>
<feature type="region of interest" description="Disordered" evidence="1">
    <location>
        <begin position="56"/>
        <end position="81"/>
    </location>
</feature>
<dbReference type="AlphaFoldDB" id="A0A5N6QKK7"/>
<gene>
    <name evidence="2" type="ORF">FH972_004120</name>
</gene>
<protein>
    <submittedName>
        <fullName evidence="2">Uncharacterized protein</fullName>
    </submittedName>
</protein>
<name>A0A5N6QKK7_9ROSI</name>
<evidence type="ECO:0000313" key="3">
    <source>
        <dbReference type="Proteomes" id="UP000327013"/>
    </source>
</evidence>
<dbReference type="EMBL" id="CM017321">
    <property type="protein sequence ID" value="KAE7999715.1"/>
    <property type="molecule type" value="Genomic_DNA"/>
</dbReference>
<feature type="compositionally biased region" description="Polar residues" evidence="1">
    <location>
        <begin position="63"/>
        <end position="81"/>
    </location>
</feature>
<accession>A0A5N6QKK7</accession>
<evidence type="ECO:0000256" key="1">
    <source>
        <dbReference type="SAM" id="MobiDB-lite"/>
    </source>
</evidence>
<organism evidence="2 3">
    <name type="scientific">Carpinus fangiana</name>
    <dbReference type="NCBI Taxonomy" id="176857"/>
    <lineage>
        <taxon>Eukaryota</taxon>
        <taxon>Viridiplantae</taxon>
        <taxon>Streptophyta</taxon>
        <taxon>Embryophyta</taxon>
        <taxon>Tracheophyta</taxon>
        <taxon>Spermatophyta</taxon>
        <taxon>Magnoliopsida</taxon>
        <taxon>eudicotyledons</taxon>
        <taxon>Gunneridae</taxon>
        <taxon>Pentapetalae</taxon>
        <taxon>rosids</taxon>
        <taxon>fabids</taxon>
        <taxon>Fagales</taxon>
        <taxon>Betulaceae</taxon>
        <taxon>Carpinus</taxon>
    </lineage>
</organism>
<evidence type="ECO:0000313" key="2">
    <source>
        <dbReference type="EMBL" id="KAE7999715.1"/>
    </source>
</evidence>
<dbReference type="Proteomes" id="UP000327013">
    <property type="component" value="Chromosome 1"/>
</dbReference>
<sequence length="81" mass="9069">MKCAPAIEQVMMKRINEPKEDEISISDTCNLPEEERLLLSLRGDLVRALWQPASVRGKDTGRHSSSSFTLNGESFHVNNAL</sequence>
<keyword evidence="3" id="KW-1185">Reference proteome</keyword>
<proteinExistence type="predicted"/>